<dbReference type="GO" id="GO:0007169">
    <property type="term" value="P:cell surface receptor protein tyrosine kinase signaling pathway"/>
    <property type="evidence" value="ECO:0007669"/>
    <property type="project" value="TreeGrafter"/>
</dbReference>
<dbReference type="SUPFAM" id="SSF55550">
    <property type="entry name" value="SH2 domain"/>
    <property type="match status" value="1"/>
</dbReference>
<dbReference type="SMART" id="SM00252">
    <property type="entry name" value="SH2"/>
    <property type="match status" value="1"/>
</dbReference>
<organism evidence="5 6">
    <name type="scientific">Machaerirhynchus nigripectus</name>
    <dbReference type="NCBI Taxonomy" id="1160894"/>
    <lineage>
        <taxon>Eukaryota</taxon>
        <taxon>Metazoa</taxon>
        <taxon>Chordata</taxon>
        <taxon>Craniata</taxon>
        <taxon>Vertebrata</taxon>
        <taxon>Euteleostomi</taxon>
        <taxon>Archelosauria</taxon>
        <taxon>Archosauria</taxon>
        <taxon>Dinosauria</taxon>
        <taxon>Saurischia</taxon>
        <taxon>Theropoda</taxon>
        <taxon>Coelurosauria</taxon>
        <taxon>Aves</taxon>
        <taxon>Neognathae</taxon>
        <taxon>Neoaves</taxon>
        <taxon>Telluraves</taxon>
        <taxon>Australaves</taxon>
        <taxon>Passeriformes</taxon>
        <taxon>Corvoidea</taxon>
        <taxon>Dicruridae</taxon>
        <taxon>Machaerirhynchus</taxon>
    </lineage>
</organism>
<dbReference type="SMART" id="SM00462">
    <property type="entry name" value="PTB"/>
    <property type="match status" value="1"/>
</dbReference>
<evidence type="ECO:0000259" key="4">
    <source>
        <dbReference type="PROSITE" id="PS50001"/>
    </source>
</evidence>
<dbReference type="InterPro" id="IPR035676">
    <property type="entry name" value="SHC_SH2"/>
</dbReference>
<feature type="non-terminal residue" evidence="5">
    <location>
        <position position="1"/>
    </location>
</feature>
<dbReference type="InterPro" id="IPR051235">
    <property type="entry name" value="CEP152/SHC-Transforming"/>
</dbReference>
<feature type="domain" description="SH2" evidence="4">
    <location>
        <begin position="535"/>
        <end position="626"/>
    </location>
</feature>
<dbReference type="EMBL" id="VZRQ01006966">
    <property type="protein sequence ID" value="NWV95495.1"/>
    <property type="molecule type" value="Genomic_DNA"/>
</dbReference>
<sequence length="630" mass="69447">MLQRTKYNRFRNDSVTSVDDLIHNLPMNSKVSAVATTSPSYLVSPEVLRKDQEDGPTTLCTLIQKVSHLKLSSTGSLLGIRNLSSAVKELAVSKLQGSSSASSSAAGASDNTCNLVSATSCSQQDVSKMSMGKKARSEEMHLGSEDWNQTSSFVNKSSRGWLHSSEKILGPGVTYIVKYLGCVEVLRSMRSLDFSTRMQVAREAISRVCEAMPGAKRAFKKRKPPSKVLSSILGKSNLQFAGMSIMLNISTSSLNLMNPDTKQIIANHHMQSISFASGGDPDTSDYIAYVAKDPVNRRACHILECCDGLAQDVISTIGQAFELRFKQYLQCPSKTPTFPDRMQSFEDPWTEDDNEETEHPYYNNIPNKIPPPGGCLDARLKTRLPTAADTVQSASGVGGEQIYYQSHHLREKFIEEWHHGPVKQGSLDICSMSEEKSEVTPTAELPTYVNTQHINREALLALQADAESTFSGTTEDAEASSPGKDLFDMKPFEDALKNQTSETMLKKSTSMGCTSPPLSRAAVRTEAEELSTEPWYQGEMSRKEAEQLLKKCGDFLVRKSTTNPGSYVLTGMHKGQAKHLLLVDPEGTVRTKDRVFDSISHLINYHLENNLPIVSSVSELCLQQPAERKH</sequence>
<dbReference type="CDD" id="cd09925">
    <property type="entry name" value="SH2_SHC"/>
    <property type="match status" value="1"/>
</dbReference>
<dbReference type="PRINTS" id="PR00401">
    <property type="entry name" value="SH2DOMAIN"/>
</dbReference>
<dbReference type="FunFam" id="2.30.29.30:FF:000036">
    <property type="entry name" value="SHC-transforming protein 1 isoform 3"/>
    <property type="match status" value="1"/>
</dbReference>
<dbReference type="PANTHER" id="PTHR10337">
    <property type="entry name" value="SHC TRANSFORMING PROTEIN"/>
    <property type="match status" value="1"/>
</dbReference>
<dbReference type="PRINTS" id="PR00629">
    <property type="entry name" value="SHCPIDOMAIN"/>
</dbReference>
<reference evidence="5 6" key="1">
    <citation type="submission" date="2019-09" db="EMBL/GenBank/DDBJ databases">
        <title>Bird 10,000 Genomes (B10K) Project - Family phase.</title>
        <authorList>
            <person name="Zhang G."/>
        </authorList>
    </citation>
    <scope>NUCLEOTIDE SEQUENCE [LARGE SCALE GENOMIC DNA]</scope>
    <source>
        <strain evidence="5">B10K-DU-029-43</strain>
        <tissue evidence="5">Heart</tissue>
    </source>
</reference>
<dbReference type="GO" id="GO:0035556">
    <property type="term" value="P:intracellular signal transduction"/>
    <property type="evidence" value="ECO:0007669"/>
    <property type="project" value="InterPro"/>
</dbReference>
<proteinExistence type="predicted"/>
<evidence type="ECO:0000256" key="1">
    <source>
        <dbReference type="ARBA" id="ARBA00022999"/>
    </source>
</evidence>
<dbReference type="InterPro" id="IPR006020">
    <property type="entry name" value="PTB/PI_dom"/>
</dbReference>
<dbReference type="InterPro" id="IPR036860">
    <property type="entry name" value="SH2_dom_sf"/>
</dbReference>
<evidence type="ECO:0000259" key="3">
    <source>
        <dbReference type="PROSITE" id="PS01179"/>
    </source>
</evidence>
<dbReference type="Pfam" id="PF00640">
    <property type="entry name" value="PID"/>
    <property type="match status" value="1"/>
</dbReference>
<dbReference type="PROSITE" id="PS01179">
    <property type="entry name" value="PID"/>
    <property type="match status" value="1"/>
</dbReference>
<dbReference type="InterPro" id="IPR000980">
    <property type="entry name" value="SH2"/>
</dbReference>
<dbReference type="FunFam" id="3.30.505.10:FF:000005">
    <property type="entry name" value="SHC-transforming protein 1 isoform 3"/>
    <property type="match status" value="1"/>
</dbReference>
<evidence type="ECO:0000313" key="6">
    <source>
        <dbReference type="Proteomes" id="UP000574967"/>
    </source>
</evidence>
<dbReference type="Gene3D" id="3.30.505.10">
    <property type="entry name" value="SH2 domain"/>
    <property type="match status" value="1"/>
</dbReference>
<evidence type="ECO:0000313" key="5">
    <source>
        <dbReference type="EMBL" id="NWV95495.1"/>
    </source>
</evidence>
<comment type="caution">
    <text evidence="5">The sequence shown here is derived from an EMBL/GenBank/DDBJ whole genome shotgun (WGS) entry which is preliminary data.</text>
</comment>
<dbReference type="AlphaFoldDB" id="A0A7K6J519"/>
<dbReference type="PROSITE" id="PS50001">
    <property type="entry name" value="SH2"/>
    <property type="match status" value="1"/>
</dbReference>
<dbReference type="Gene3D" id="2.30.29.30">
    <property type="entry name" value="Pleckstrin-homology domain (PH domain)/Phosphotyrosine-binding domain (PTB)"/>
    <property type="match status" value="1"/>
</dbReference>
<name>A0A7K6J519_9CORV</name>
<keyword evidence="6" id="KW-1185">Reference proteome</keyword>
<dbReference type="GO" id="GO:0005886">
    <property type="term" value="C:plasma membrane"/>
    <property type="evidence" value="ECO:0007669"/>
    <property type="project" value="TreeGrafter"/>
</dbReference>
<dbReference type="Pfam" id="PF00017">
    <property type="entry name" value="SH2"/>
    <property type="match status" value="1"/>
</dbReference>
<dbReference type="PANTHER" id="PTHR10337:SF4">
    <property type="entry name" value="SHC-TRANSFORMING PROTEIN 3"/>
    <property type="match status" value="1"/>
</dbReference>
<gene>
    <name evidence="5" type="primary">Shc3</name>
    <name evidence="5" type="ORF">MACNIG_R01395</name>
</gene>
<feature type="non-terminal residue" evidence="5">
    <location>
        <position position="630"/>
    </location>
</feature>
<evidence type="ECO:0000256" key="2">
    <source>
        <dbReference type="PROSITE-ProRule" id="PRU00191"/>
    </source>
</evidence>
<dbReference type="SUPFAM" id="SSF50729">
    <property type="entry name" value="PH domain-like"/>
    <property type="match status" value="1"/>
</dbReference>
<protein>
    <submittedName>
        <fullName evidence="5">SHC3 protein</fullName>
    </submittedName>
</protein>
<dbReference type="Proteomes" id="UP000574967">
    <property type="component" value="Unassembled WGS sequence"/>
</dbReference>
<dbReference type="CDD" id="cd01209">
    <property type="entry name" value="PTB_Shc"/>
    <property type="match status" value="1"/>
</dbReference>
<dbReference type="InterPro" id="IPR006019">
    <property type="entry name" value="PID_Shc-like"/>
</dbReference>
<feature type="domain" description="PID" evidence="3">
    <location>
        <begin position="169"/>
        <end position="335"/>
    </location>
</feature>
<dbReference type="GO" id="GO:0030971">
    <property type="term" value="F:receptor tyrosine kinase binding"/>
    <property type="evidence" value="ECO:0007669"/>
    <property type="project" value="TreeGrafter"/>
</dbReference>
<keyword evidence="1 2" id="KW-0727">SH2 domain</keyword>
<dbReference type="InterPro" id="IPR011993">
    <property type="entry name" value="PH-like_dom_sf"/>
</dbReference>
<accession>A0A7K6J519</accession>